<keyword evidence="2" id="KW-1185">Reference proteome</keyword>
<reference evidence="2" key="1">
    <citation type="submission" date="2015-12" db="EMBL/GenBank/DDBJ databases">
        <title>Complete genome sequence of Lutibacter profundus strain LP1.</title>
        <authorList>
            <person name="Wissuwa J."/>
            <person name="Le Moine Bauer S."/>
            <person name="Stokke R."/>
            <person name="Dahle H."/>
            <person name="Steen I.H."/>
        </authorList>
    </citation>
    <scope>NUCLEOTIDE SEQUENCE [LARGE SCALE GENOMIC DNA]</scope>
    <source>
        <strain evidence="2">LP1</strain>
    </source>
</reference>
<dbReference type="Proteomes" id="UP000059672">
    <property type="component" value="Chromosome"/>
</dbReference>
<reference evidence="1 2" key="2">
    <citation type="journal article" date="2016" name="Int. J. Syst. Evol. Microbiol.">
        <title>Lutibacter profundi sp. nov., isolated from a deep-sea hydrothermal system on the Arctic Mid-Ocean Ridge and emended description of the genus Lutibacter.</title>
        <authorList>
            <person name="Le Moine Bauer S."/>
            <person name="Roalkvam I."/>
            <person name="Steen I.H."/>
            <person name="Dahle H."/>
        </authorList>
    </citation>
    <scope>NUCLEOTIDE SEQUENCE [LARGE SCALE GENOMIC DNA]</scope>
    <source>
        <strain evidence="1 2">LP1</strain>
    </source>
</reference>
<dbReference type="SUPFAM" id="SSF49464">
    <property type="entry name" value="Carboxypeptidase regulatory domain-like"/>
    <property type="match status" value="1"/>
</dbReference>
<dbReference type="OrthoDB" id="1431099at2"/>
<name>A0A0X8G553_9FLAO</name>
<dbReference type="EMBL" id="CP013355">
    <property type="protein sequence ID" value="AMC09863.1"/>
    <property type="molecule type" value="Genomic_DNA"/>
</dbReference>
<dbReference type="InterPro" id="IPR008969">
    <property type="entry name" value="CarboxyPept-like_regulatory"/>
</dbReference>
<gene>
    <name evidence="1" type="ORF">Lupro_00665</name>
</gene>
<evidence type="ECO:0008006" key="3">
    <source>
        <dbReference type="Google" id="ProtNLM"/>
    </source>
</evidence>
<evidence type="ECO:0000313" key="2">
    <source>
        <dbReference type="Proteomes" id="UP000059672"/>
    </source>
</evidence>
<proteinExistence type="predicted"/>
<accession>A0A0X8G553</accession>
<dbReference type="RefSeq" id="WP_068205581.1">
    <property type="nucleotide sequence ID" value="NZ_CP013355.1"/>
</dbReference>
<dbReference type="KEGG" id="lut:Lupro_00665"/>
<protein>
    <recommendedName>
        <fullName evidence="3">Carboxypeptidase-like regulatory domain-containing protein</fullName>
    </recommendedName>
</protein>
<dbReference type="STRING" id="1622118.Lupro_00665"/>
<dbReference type="AlphaFoldDB" id="A0A0X8G553"/>
<dbReference type="Pfam" id="PF13715">
    <property type="entry name" value="CarbopepD_reg_2"/>
    <property type="match status" value="1"/>
</dbReference>
<sequence length="254" mass="29319">MQLKIKNYILVLFLLSQILLKAQEKRTKLLGTVKYDSIALQDVNIINKATKNGASSDKNGLFIIYAAKGDSILISSIVYKKRIIVISDTHLNTKEIVVYLEPNYNLLNEVMLTKKINTNWGNLSIIKGTVLNNDKIARSKPPNARRLTDPNAKFKGADFITILGMLTKKLRLKSKKRKDEQERILQLKDNLSTTLKNQYEEDFFTEWLHIPKNKINLFLDYCEGNGLKNFYNSNEITIKNFLIKQAREFNSLKY</sequence>
<evidence type="ECO:0000313" key="1">
    <source>
        <dbReference type="EMBL" id="AMC09863.1"/>
    </source>
</evidence>
<organism evidence="1 2">
    <name type="scientific">Lutibacter profundi</name>
    <dbReference type="NCBI Taxonomy" id="1622118"/>
    <lineage>
        <taxon>Bacteria</taxon>
        <taxon>Pseudomonadati</taxon>
        <taxon>Bacteroidota</taxon>
        <taxon>Flavobacteriia</taxon>
        <taxon>Flavobacteriales</taxon>
        <taxon>Flavobacteriaceae</taxon>
        <taxon>Lutibacter</taxon>
    </lineage>
</organism>